<dbReference type="OrthoDB" id="43807at2759"/>
<evidence type="ECO:0000313" key="3">
    <source>
        <dbReference type="Proteomes" id="UP000276133"/>
    </source>
</evidence>
<sequence>MFANCFLSDFYFAENVNFPVPSQQIFAQISPILVNIDFLTLLWMNTLAFSLWREKLIADEKDKSEKKHTNRFAKNYLHCDTYLEVILPKVNLTIYPTKLDSNVNFRDQNFTNRPNGIEIGMAKLVLTNRTLSKSNNNYDEFSATCQKAYKFSSNLIEKNINFKNKVIKNYFEDNDIRINSLAPCFNEILQNDNLSLIRDSLGIHSDQLVNAKEGLFLKNLNRNALNKDAAKDIWIMDIESLWVDMIDIDCIPFVQNASFKIFAVNIWEFLSKSSILMEQTDQEDTCNKSSSKEYMRAFNRLDKIIKIEKKTEFDAKVQQTTEDQESQENLFESCSNPGEKKSIEKLNSTIDDYNVVTMQAEKDLIFNYIKYVYGLSTDMPNSSFNFNFVPSFKDLQKEQDSGYATEKSSLASNLSNKALSGLTKLTNKLSESGEDLLADDNDNISMILNLAQEDNVSVVSENMLDTTKYSPSRSISSASETSSFTASIGQMNKLDQLKSNSTSSNISKFTSNNNQIIQTDSAKTKVGIKLKNLGVYVQTQGENLMSLISLDQIKIRDKISQNFDENKLRDILIRFKKSSNDPESSNGLAELYVENFKIELDIPTLTALVDLVDDTDDFKTEITDTIAIKAYIYSCGVKLNDDPFKKYVNNPKALDLFVESLLFKKSSDNKLIINETKTRKNDEFDSASLRLQLNKNVFCESKFVQESKSDFSCYEFRSRQNLKIDSDKFASMVVMLRKEKETYHLLQTKMEKQKSEFNAKEKEMSSKLELVETENQILKKEIESLKMNRSMINNCEDDRIKGLNETLEIERKQFESLLLGSQEENELLKSKLKKTEDYVALLNIERECLMKKINQSKF</sequence>
<proteinExistence type="predicted"/>
<dbReference type="Proteomes" id="UP000276133">
    <property type="component" value="Unassembled WGS sequence"/>
</dbReference>
<evidence type="ECO:0000313" key="2">
    <source>
        <dbReference type="EMBL" id="RNA17426.1"/>
    </source>
</evidence>
<organism evidence="2 3">
    <name type="scientific">Brachionus plicatilis</name>
    <name type="common">Marine rotifer</name>
    <name type="synonym">Brachionus muelleri</name>
    <dbReference type="NCBI Taxonomy" id="10195"/>
    <lineage>
        <taxon>Eukaryota</taxon>
        <taxon>Metazoa</taxon>
        <taxon>Spiralia</taxon>
        <taxon>Gnathifera</taxon>
        <taxon>Rotifera</taxon>
        <taxon>Eurotatoria</taxon>
        <taxon>Monogononta</taxon>
        <taxon>Pseudotrocha</taxon>
        <taxon>Ploima</taxon>
        <taxon>Brachionidae</taxon>
        <taxon>Brachionus</taxon>
    </lineage>
</organism>
<reference evidence="2 3" key="1">
    <citation type="journal article" date="2018" name="Sci. Rep.">
        <title>Genomic signatures of local adaptation to the degree of environmental predictability in rotifers.</title>
        <authorList>
            <person name="Franch-Gras L."/>
            <person name="Hahn C."/>
            <person name="Garcia-Roger E.M."/>
            <person name="Carmona M.J."/>
            <person name="Serra M."/>
            <person name="Gomez A."/>
        </authorList>
    </citation>
    <scope>NUCLEOTIDE SEQUENCE [LARGE SCALE GENOMIC DNA]</scope>
    <source>
        <strain evidence="2">HYR1</strain>
    </source>
</reference>
<protein>
    <submittedName>
        <fullName evidence="2">UHRF1-binding 1 isoform X1</fullName>
    </submittedName>
</protein>
<keyword evidence="3" id="KW-1185">Reference proteome</keyword>
<accession>A0A3M7R1G6</accession>
<feature type="coiled-coil region" evidence="1">
    <location>
        <begin position="736"/>
        <end position="788"/>
    </location>
</feature>
<gene>
    <name evidence="2" type="ORF">BpHYR1_026753</name>
</gene>
<comment type="caution">
    <text evidence="2">The sequence shown here is derived from an EMBL/GenBank/DDBJ whole genome shotgun (WGS) entry which is preliminary data.</text>
</comment>
<dbReference type="EMBL" id="REGN01004459">
    <property type="protein sequence ID" value="RNA17426.1"/>
    <property type="molecule type" value="Genomic_DNA"/>
</dbReference>
<evidence type="ECO:0000256" key="1">
    <source>
        <dbReference type="SAM" id="Coils"/>
    </source>
</evidence>
<name>A0A3M7R1G6_BRAPC</name>
<dbReference type="AlphaFoldDB" id="A0A3M7R1G6"/>
<keyword evidence="1" id="KW-0175">Coiled coil</keyword>